<name>A0A3A8AV20_9RHOB</name>
<dbReference type="InterPro" id="IPR002347">
    <property type="entry name" value="SDR_fam"/>
</dbReference>
<keyword evidence="4" id="KW-1185">Reference proteome</keyword>
<dbReference type="PANTHER" id="PTHR42760:SF40">
    <property type="entry name" value="3-OXOACYL-[ACYL-CARRIER-PROTEIN] REDUCTASE, CHLOROPLASTIC"/>
    <property type="match status" value="1"/>
</dbReference>
<protein>
    <submittedName>
        <fullName evidence="3">SDR family oxidoreductase</fullName>
    </submittedName>
</protein>
<feature type="domain" description="Ketoreductase" evidence="2">
    <location>
        <begin position="3"/>
        <end position="170"/>
    </location>
</feature>
<dbReference type="PROSITE" id="PS00061">
    <property type="entry name" value="ADH_SHORT"/>
    <property type="match status" value="1"/>
</dbReference>
<comment type="similarity">
    <text evidence="1">Belongs to the short-chain dehydrogenases/reductases (SDR) family.</text>
</comment>
<dbReference type="EMBL" id="RAPE01000001">
    <property type="protein sequence ID" value="RKF16088.1"/>
    <property type="molecule type" value="Genomic_DNA"/>
</dbReference>
<dbReference type="InterPro" id="IPR020904">
    <property type="entry name" value="Sc_DH/Rdtase_CS"/>
</dbReference>
<dbReference type="PRINTS" id="PR00080">
    <property type="entry name" value="SDRFAMILY"/>
</dbReference>
<sequence length="254" mass="26566">MTRRVLITGGASGIGLGLARRFAAEGDRVALCDADADAVARMGDALRGAIAAVADVTDEAQMAAFLDRVESEWGGVDVVCANAGTGGPAGRIEDLDYADWQACIGVNLNGAFLTCRWAARLMRAQESGCIILTSSTSGQWGHPYRSPYASAKWGLVGLTKTLAMELGPAGVRVNAVCPGAVEGERMDRVVAMEAAASGRPEADVREQYVRGVSMRTWVTVDDLADTFLFLASPAASKMSGQIIAVDGHTETNAP</sequence>
<dbReference type="AlphaFoldDB" id="A0A3A8AV20"/>
<comment type="caution">
    <text evidence="3">The sequence shown here is derived from an EMBL/GenBank/DDBJ whole genome shotgun (WGS) entry which is preliminary data.</text>
</comment>
<dbReference type="Pfam" id="PF13561">
    <property type="entry name" value="adh_short_C2"/>
    <property type="match status" value="1"/>
</dbReference>
<accession>A0A3A8AV20</accession>
<dbReference type="FunFam" id="3.40.50.720:FF:000084">
    <property type="entry name" value="Short-chain dehydrogenase reductase"/>
    <property type="match status" value="1"/>
</dbReference>
<evidence type="ECO:0000313" key="3">
    <source>
        <dbReference type="EMBL" id="RKF16088.1"/>
    </source>
</evidence>
<dbReference type="InterPro" id="IPR036291">
    <property type="entry name" value="NAD(P)-bd_dom_sf"/>
</dbReference>
<organism evidence="3 4">
    <name type="scientific">Roseovarius spongiae</name>
    <dbReference type="NCBI Taxonomy" id="2320272"/>
    <lineage>
        <taxon>Bacteria</taxon>
        <taxon>Pseudomonadati</taxon>
        <taxon>Pseudomonadota</taxon>
        <taxon>Alphaproteobacteria</taxon>
        <taxon>Rhodobacterales</taxon>
        <taxon>Roseobacteraceae</taxon>
        <taxon>Roseovarius</taxon>
    </lineage>
</organism>
<dbReference type="GO" id="GO:0030497">
    <property type="term" value="P:fatty acid elongation"/>
    <property type="evidence" value="ECO:0007669"/>
    <property type="project" value="TreeGrafter"/>
</dbReference>
<dbReference type="Gene3D" id="3.40.50.720">
    <property type="entry name" value="NAD(P)-binding Rossmann-like Domain"/>
    <property type="match status" value="1"/>
</dbReference>
<proteinExistence type="inferred from homology"/>
<dbReference type="GO" id="GO:0016616">
    <property type="term" value="F:oxidoreductase activity, acting on the CH-OH group of donors, NAD or NADP as acceptor"/>
    <property type="evidence" value="ECO:0007669"/>
    <property type="project" value="TreeGrafter"/>
</dbReference>
<dbReference type="Proteomes" id="UP000281128">
    <property type="component" value="Unassembled WGS sequence"/>
</dbReference>
<evidence type="ECO:0000313" key="4">
    <source>
        <dbReference type="Proteomes" id="UP000281128"/>
    </source>
</evidence>
<dbReference type="PRINTS" id="PR00081">
    <property type="entry name" value="GDHRDH"/>
</dbReference>
<dbReference type="SUPFAM" id="SSF51735">
    <property type="entry name" value="NAD(P)-binding Rossmann-fold domains"/>
    <property type="match status" value="1"/>
</dbReference>
<dbReference type="OrthoDB" id="9804774at2"/>
<dbReference type="RefSeq" id="WP_121163007.1">
    <property type="nucleotide sequence ID" value="NZ_RAPE01000001.1"/>
</dbReference>
<dbReference type="CDD" id="cd05233">
    <property type="entry name" value="SDR_c"/>
    <property type="match status" value="1"/>
</dbReference>
<dbReference type="SMART" id="SM00822">
    <property type="entry name" value="PKS_KR"/>
    <property type="match status" value="1"/>
</dbReference>
<evidence type="ECO:0000256" key="1">
    <source>
        <dbReference type="ARBA" id="ARBA00006484"/>
    </source>
</evidence>
<evidence type="ECO:0000259" key="2">
    <source>
        <dbReference type="SMART" id="SM00822"/>
    </source>
</evidence>
<gene>
    <name evidence="3" type="ORF">D6850_00495</name>
</gene>
<dbReference type="InterPro" id="IPR057326">
    <property type="entry name" value="KR_dom"/>
</dbReference>
<dbReference type="PANTHER" id="PTHR42760">
    <property type="entry name" value="SHORT-CHAIN DEHYDROGENASES/REDUCTASES FAMILY MEMBER"/>
    <property type="match status" value="1"/>
</dbReference>
<reference evidence="3 4" key="1">
    <citation type="submission" date="2018-09" db="EMBL/GenBank/DDBJ databases">
        <title>Roseovarius spongiae sp. nov., isolated from a marine sponge.</title>
        <authorList>
            <person name="Zhuang L."/>
            <person name="Luo L."/>
        </authorList>
    </citation>
    <scope>NUCLEOTIDE SEQUENCE [LARGE SCALE GENOMIC DNA]</scope>
    <source>
        <strain evidence="3 4">HN-E21</strain>
    </source>
</reference>